<accession>A0A1G2F8J1</accession>
<evidence type="ECO:0000313" key="2">
    <source>
        <dbReference type="EMBL" id="OGZ34197.1"/>
    </source>
</evidence>
<dbReference type="InterPro" id="IPR011009">
    <property type="entry name" value="Kinase-like_dom_sf"/>
</dbReference>
<dbReference type="InterPro" id="IPR002575">
    <property type="entry name" value="Aminoglycoside_PTrfase"/>
</dbReference>
<dbReference type="SUPFAM" id="SSF56112">
    <property type="entry name" value="Protein kinase-like (PK-like)"/>
    <property type="match status" value="1"/>
</dbReference>
<protein>
    <recommendedName>
        <fullName evidence="1">Aminoglycoside phosphotransferase domain-containing protein</fullName>
    </recommendedName>
</protein>
<comment type="caution">
    <text evidence="2">The sequence shown here is derived from an EMBL/GenBank/DDBJ whole genome shotgun (WGS) entry which is preliminary data.</text>
</comment>
<evidence type="ECO:0000313" key="3">
    <source>
        <dbReference type="Proteomes" id="UP000179099"/>
    </source>
</evidence>
<sequence length="332" mass="39740">MLEKLEKNIPLLFKKLKFSFSLRDALILNQKIKNKERFLTAAVRKNGKDFILKIRLQDSQEVVKDLKRELKILRFLKKKLPNKTAVPATILSGQYQNLQWYLRERQAGKLSGKISSDFGFRKEFFNKVSPFEIIKILNNYQVFDAKKIRGLRLYRHGGWWYQQDFNFYKESFLKSFIINNLLSENEINIINELLSENKKILDEEAKYFCHGDLYPDNILVADKNKVYFLDWGISNLNNLSFDVAFIYLDAWRNEKWKEKFLKLYTEKQKDKNKFKKLFRISLISLSIRFTVHCWRYLENKKIGNSQKNNIIPVFKKNLEILKAALHNYRPII</sequence>
<feature type="domain" description="Aminoglycoside phosphotransferase" evidence="1">
    <location>
        <begin position="199"/>
        <end position="256"/>
    </location>
</feature>
<name>A0A1G2F8J1_9BACT</name>
<organism evidence="2 3">
    <name type="scientific">Candidatus Portnoybacteria bacterium RBG_19FT_COMBO_36_7</name>
    <dbReference type="NCBI Taxonomy" id="1801992"/>
    <lineage>
        <taxon>Bacteria</taxon>
        <taxon>Candidatus Portnoyibacteriota</taxon>
    </lineage>
</organism>
<dbReference type="EMBL" id="MHMW01000018">
    <property type="protein sequence ID" value="OGZ34197.1"/>
    <property type="molecule type" value="Genomic_DNA"/>
</dbReference>
<dbReference type="STRING" id="1801992.A2Y98_02610"/>
<dbReference type="Proteomes" id="UP000179099">
    <property type="component" value="Unassembled WGS sequence"/>
</dbReference>
<dbReference type="InterPro" id="IPR051678">
    <property type="entry name" value="AGP_Transferase"/>
</dbReference>
<dbReference type="PANTHER" id="PTHR21310">
    <property type="entry name" value="AMINOGLYCOSIDE PHOSPHOTRANSFERASE-RELATED-RELATED"/>
    <property type="match status" value="1"/>
</dbReference>
<dbReference type="Pfam" id="PF01636">
    <property type="entry name" value="APH"/>
    <property type="match status" value="1"/>
</dbReference>
<dbReference type="AlphaFoldDB" id="A0A1G2F8J1"/>
<gene>
    <name evidence="2" type="ORF">A2Y98_02610</name>
</gene>
<evidence type="ECO:0000259" key="1">
    <source>
        <dbReference type="Pfam" id="PF01636"/>
    </source>
</evidence>
<proteinExistence type="predicted"/>
<reference evidence="2 3" key="1">
    <citation type="journal article" date="2016" name="Nat. Commun.">
        <title>Thousands of microbial genomes shed light on interconnected biogeochemical processes in an aquifer system.</title>
        <authorList>
            <person name="Anantharaman K."/>
            <person name="Brown C.T."/>
            <person name="Hug L.A."/>
            <person name="Sharon I."/>
            <person name="Castelle C.J."/>
            <person name="Probst A.J."/>
            <person name="Thomas B.C."/>
            <person name="Singh A."/>
            <person name="Wilkins M.J."/>
            <person name="Karaoz U."/>
            <person name="Brodie E.L."/>
            <person name="Williams K.H."/>
            <person name="Hubbard S.S."/>
            <person name="Banfield J.F."/>
        </authorList>
    </citation>
    <scope>NUCLEOTIDE SEQUENCE [LARGE SCALE GENOMIC DNA]</scope>
</reference>
<dbReference type="Gene3D" id="3.90.1200.10">
    <property type="match status" value="1"/>
</dbReference>